<evidence type="ECO:0000256" key="4">
    <source>
        <dbReference type="ARBA" id="ARBA00022694"/>
    </source>
</evidence>
<keyword evidence="4" id="KW-0819">tRNA processing</keyword>
<dbReference type="AlphaFoldDB" id="M2YM47"/>
<reference evidence="8 9" key="2">
    <citation type="journal article" date="2012" name="PLoS Pathog.">
        <title>Diverse lifestyles and strategies of plant pathogenesis encoded in the genomes of eighteen Dothideomycetes fungi.</title>
        <authorList>
            <person name="Ohm R.A."/>
            <person name="Feau N."/>
            <person name="Henrissat B."/>
            <person name="Schoch C.L."/>
            <person name="Horwitz B.A."/>
            <person name="Barry K.W."/>
            <person name="Condon B.J."/>
            <person name="Copeland A.C."/>
            <person name="Dhillon B."/>
            <person name="Glaser F."/>
            <person name="Hesse C.N."/>
            <person name="Kosti I."/>
            <person name="LaButti K."/>
            <person name="Lindquist E.A."/>
            <person name="Lucas S."/>
            <person name="Salamov A.A."/>
            <person name="Bradshaw R.E."/>
            <person name="Ciuffetti L."/>
            <person name="Hamelin R.C."/>
            <person name="Kema G.H.J."/>
            <person name="Lawrence C."/>
            <person name="Scott J.A."/>
            <person name="Spatafora J.W."/>
            <person name="Turgeon B.G."/>
            <person name="de Wit P.J.G.M."/>
            <person name="Zhong S."/>
            <person name="Goodwin S.B."/>
            <person name="Grigoriev I.V."/>
        </authorList>
    </citation>
    <scope>NUCLEOTIDE SEQUENCE [LARGE SCALE GENOMIC DNA]</scope>
    <source>
        <strain evidence="9">NZE10 / CBS 128990</strain>
    </source>
</reference>
<dbReference type="Proteomes" id="UP000016933">
    <property type="component" value="Unassembled WGS sequence"/>
</dbReference>
<accession>M2YM47</accession>
<dbReference type="PANTHER" id="PTHR12945:SF0">
    <property type="entry name" value="TRNA (ADENINE(58)-N(1))-METHYLTRANSFERASE NON-CATALYTIC SUBUNIT TRM6"/>
    <property type="match status" value="1"/>
</dbReference>
<dbReference type="eggNOG" id="KOG1416">
    <property type="taxonomic scope" value="Eukaryota"/>
</dbReference>
<evidence type="ECO:0000256" key="7">
    <source>
        <dbReference type="SAM" id="MobiDB-lite"/>
    </source>
</evidence>
<evidence type="ECO:0000256" key="3">
    <source>
        <dbReference type="ARBA" id="ARBA00021704"/>
    </source>
</evidence>
<dbReference type="Pfam" id="PF04189">
    <property type="entry name" value="Gcd10p"/>
    <property type="match status" value="1"/>
</dbReference>
<dbReference type="GO" id="GO:0031515">
    <property type="term" value="C:tRNA (m1A) methyltransferase complex"/>
    <property type="evidence" value="ECO:0007669"/>
    <property type="project" value="InterPro"/>
</dbReference>
<dbReference type="SMR" id="M2YM47"/>
<dbReference type="GO" id="GO:0005634">
    <property type="term" value="C:nucleus"/>
    <property type="evidence" value="ECO:0007669"/>
    <property type="project" value="UniProtKB-SubCell"/>
</dbReference>
<dbReference type="STRING" id="675120.M2YM47"/>
<comment type="similarity">
    <text evidence="2">Belongs to the TRM6/GCD10 family.</text>
</comment>
<evidence type="ECO:0000256" key="6">
    <source>
        <dbReference type="ARBA" id="ARBA00032319"/>
    </source>
</evidence>
<evidence type="ECO:0000256" key="2">
    <source>
        <dbReference type="ARBA" id="ARBA00008320"/>
    </source>
</evidence>
<sequence>MSDIHSVIRPNTFLFLRLPTETLRLIEIKLNTIIDVGKIGSFPSNLLIGRPYYHTYELLEKRDGEQYSRLRIVPQAELNADAGLDDAVTPSESRAEPATPTTTDALPESFDLLADDGSVLTKNNRLTIDDATRQKLTHQEIEELKKSAGAKEVIERILANHAGLEEKTAFSKAKYTLRKHKKYLKRFVAMPMDLQSLIEYVLEKEAARIMEIREESLGLVAAWSNAHYSGTEGLNLGDNRQDVGGRWLVCDDTGGLLTAALAERMNLLHPPMKQDPHQPAEDVTMTEASRTNGEEKTTRPAHKDFPIPATNNSITVLHPAVQPNLSLLKYFGYDTSNPSSMQESDHPLHTHLKPLSWLQLLQPGEDPTYIEPEIIPDETLAAWKSGKRGTYYKKRRRWERCRIIVDETRGGGFEGLVIASHMDAVTILEHAIPLVRGGGHVVVYSPTIEPLVKIVDLYSKERRSAYIAHITKGETPAKDDFPLDPRLLLAPSVQTSRVRQWQVLPGRTHPLMTSRGGAEGFVFTARRVIPLEGGVEARGNFGSKKRKIEKQAMEVDDKVAQASPAPVNALFDTAEEATET</sequence>
<dbReference type="EMBL" id="KB446540">
    <property type="protein sequence ID" value="EME43086.1"/>
    <property type="molecule type" value="Genomic_DNA"/>
</dbReference>
<feature type="region of interest" description="Disordered" evidence="7">
    <location>
        <begin position="271"/>
        <end position="307"/>
    </location>
</feature>
<gene>
    <name evidence="8" type="ORF">DOTSEDRAFT_153397</name>
</gene>
<dbReference type="InterPro" id="IPR017423">
    <property type="entry name" value="TRM6"/>
</dbReference>
<reference evidence="9" key="1">
    <citation type="journal article" date="2012" name="PLoS Genet.">
        <title>The genomes of the fungal plant pathogens Cladosporium fulvum and Dothistroma septosporum reveal adaptation to different hosts and lifestyles but also signatures of common ancestry.</title>
        <authorList>
            <person name="de Wit P.J.G.M."/>
            <person name="van der Burgt A."/>
            <person name="Oekmen B."/>
            <person name="Stergiopoulos I."/>
            <person name="Abd-Elsalam K.A."/>
            <person name="Aerts A.L."/>
            <person name="Bahkali A.H."/>
            <person name="Beenen H.G."/>
            <person name="Chettri P."/>
            <person name="Cox M.P."/>
            <person name="Datema E."/>
            <person name="de Vries R.P."/>
            <person name="Dhillon B."/>
            <person name="Ganley A.R."/>
            <person name="Griffiths S.A."/>
            <person name="Guo Y."/>
            <person name="Hamelin R.C."/>
            <person name="Henrissat B."/>
            <person name="Kabir M.S."/>
            <person name="Jashni M.K."/>
            <person name="Kema G."/>
            <person name="Klaubauf S."/>
            <person name="Lapidus A."/>
            <person name="Levasseur A."/>
            <person name="Lindquist E."/>
            <person name="Mehrabi R."/>
            <person name="Ohm R.A."/>
            <person name="Owen T.J."/>
            <person name="Salamov A."/>
            <person name="Schwelm A."/>
            <person name="Schijlen E."/>
            <person name="Sun H."/>
            <person name="van den Burg H.A."/>
            <person name="van Ham R.C.H.J."/>
            <person name="Zhang S."/>
            <person name="Goodwin S.B."/>
            <person name="Grigoriev I.V."/>
            <person name="Collemare J."/>
            <person name="Bradshaw R.E."/>
        </authorList>
    </citation>
    <scope>NUCLEOTIDE SEQUENCE [LARGE SCALE GENOMIC DNA]</scope>
    <source>
        <strain evidence="9">NZE10 / CBS 128990</strain>
    </source>
</reference>
<evidence type="ECO:0000256" key="1">
    <source>
        <dbReference type="ARBA" id="ARBA00004123"/>
    </source>
</evidence>
<dbReference type="OMA" id="EGYIFHA"/>
<organism evidence="8 9">
    <name type="scientific">Dothistroma septosporum (strain NZE10 / CBS 128990)</name>
    <name type="common">Red band needle blight fungus</name>
    <name type="synonym">Mycosphaerella pini</name>
    <dbReference type="NCBI Taxonomy" id="675120"/>
    <lineage>
        <taxon>Eukaryota</taxon>
        <taxon>Fungi</taxon>
        <taxon>Dikarya</taxon>
        <taxon>Ascomycota</taxon>
        <taxon>Pezizomycotina</taxon>
        <taxon>Dothideomycetes</taxon>
        <taxon>Dothideomycetidae</taxon>
        <taxon>Mycosphaerellales</taxon>
        <taxon>Mycosphaerellaceae</taxon>
        <taxon>Dothistroma</taxon>
    </lineage>
</organism>
<dbReference type="PANTHER" id="PTHR12945">
    <property type="entry name" value="TRANSLATION INITIATION FACTOR EIF3-RELATED"/>
    <property type="match status" value="1"/>
</dbReference>
<comment type="subcellular location">
    <subcellularLocation>
        <location evidence="1">Nucleus</location>
    </subcellularLocation>
</comment>
<feature type="region of interest" description="Disordered" evidence="7">
    <location>
        <begin position="86"/>
        <end position="105"/>
    </location>
</feature>
<name>M2YM47_DOTSN</name>
<protein>
    <recommendedName>
        <fullName evidence="3">tRNA (adenine(58)-N(1))-methyltransferase non-catalytic subunit TRM6</fullName>
    </recommendedName>
    <alternativeName>
        <fullName evidence="6">tRNA(m1A58)-methyltransferase subunit TRM6</fullName>
    </alternativeName>
</protein>
<keyword evidence="5" id="KW-0539">Nucleus</keyword>
<proteinExistence type="inferred from homology"/>
<evidence type="ECO:0000313" key="8">
    <source>
        <dbReference type="EMBL" id="EME43086.1"/>
    </source>
</evidence>
<evidence type="ECO:0000313" key="9">
    <source>
        <dbReference type="Proteomes" id="UP000016933"/>
    </source>
</evidence>
<dbReference type="GO" id="GO:0030488">
    <property type="term" value="P:tRNA methylation"/>
    <property type="evidence" value="ECO:0007669"/>
    <property type="project" value="InterPro"/>
</dbReference>
<dbReference type="HOGENOM" id="CLU_010916_2_0_1"/>
<dbReference type="OrthoDB" id="10254665at2759"/>
<evidence type="ECO:0000256" key="5">
    <source>
        <dbReference type="ARBA" id="ARBA00023242"/>
    </source>
</evidence>
<keyword evidence="9" id="KW-1185">Reference proteome</keyword>
<feature type="compositionally biased region" description="Basic and acidic residues" evidence="7">
    <location>
        <begin position="292"/>
        <end position="305"/>
    </location>
</feature>